<sequence>MLDTYGRKYVNPLINLVAKFLLNINLTPNNITLIAFGIGIASSVFIYFDLPIVALFALWLSGFLDAVDGAMARKKGTTTSIGTLMDITFDRMVEMGIILTLAIKFPKDIIHLLILTICILISMTLFLTVAALTEKKGMKSFYYQAGFAERTEGFIMFSLMIIFSHNLVLITDIFSLSVIITAFQRFLEAKIILK</sequence>
<feature type="transmembrane region" description="Helical" evidence="3">
    <location>
        <begin position="31"/>
        <end position="60"/>
    </location>
</feature>
<name>A0A381JAG7_9CLOT</name>
<evidence type="ECO:0000256" key="2">
    <source>
        <dbReference type="RuleBase" id="RU003750"/>
    </source>
</evidence>
<protein>
    <submittedName>
        <fullName evidence="4">CDP-alcohol phosphatidyltransferase</fullName>
    </submittedName>
</protein>
<keyword evidence="1 2" id="KW-0808">Transferase</keyword>
<feature type="transmembrane region" description="Helical" evidence="3">
    <location>
        <begin position="154"/>
        <end position="180"/>
    </location>
</feature>
<keyword evidence="3" id="KW-1133">Transmembrane helix</keyword>
<reference evidence="4 5" key="1">
    <citation type="submission" date="2018-06" db="EMBL/GenBank/DDBJ databases">
        <authorList>
            <consortium name="Pathogen Informatics"/>
            <person name="Doyle S."/>
        </authorList>
    </citation>
    <scope>NUCLEOTIDE SEQUENCE [LARGE SCALE GENOMIC DNA]</scope>
    <source>
        <strain evidence="4 5">NCTC9836</strain>
    </source>
</reference>
<dbReference type="Gene3D" id="1.20.120.1760">
    <property type="match status" value="1"/>
</dbReference>
<dbReference type="GO" id="GO:0016780">
    <property type="term" value="F:phosphotransferase activity, for other substituted phosphate groups"/>
    <property type="evidence" value="ECO:0007669"/>
    <property type="project" value="InterPro"/>
</dbReference>
<proteinExistence type="inferred from homology"/>
<dbReference type="InterPro" id="IPR000462">
    <property type="entry name" value="CDP-OH_P_trans"/>
</dbReference>
<keyword evidence="3" id="KW-0472">Membrane</keyword>
<dbReference type="GO" id="GO:0016020">
    <property type="term" value="C:membrane"/>
    <property type="evidence" value="ECO:0007669"/>
    <property type="project" value="InterPro"/>
</dbReference>
<dbReference type="OrthoDB" id="9790577at2"/>
<dbReference type="PROSITE" id="PS00379">
    <property type="entry name" value="CDP_ALCOHOL_P_TRANSF"/>
    <property type="match status" value="1"/>
</dbReference>
<dbReference type="GO" id="GO:0008654">
    <property type="term" value="P:phospholipid biosynthetic process"/>
    <property type="evidence" value="ECO:0007669"/>
    <property type="project" value="InterPro"/>
</dbReference>
<dbReference type="RefSeq" id="WP_115641339.1">
    <property type="nucleotide sequence ID" value="NZ_UFWZ01000001.1"/>
</dbReference>
<dbReference type="InterPro" id="IPR048254">
    <property type="entry name" value="CDP_ALCOHOL_P_TRANSF_CS"/>
</dbReference>
<keyword evidence="5" id="KW-1185">Reference proteome</keyword>
<evidence type="ECO:0000256" key="1">
    <source>
        <dbReference type="ARBA" id="ARBA00022679"/>
    </source>
</evidence>
<feature type="transmembrane region" description="Helical" evidence="3">
    <location>
        <begin position="109"/>
        <end position="133"/>
    </location>
</feature>
<dbReference type="AlphaFoldDB" id="A0A381JAG7"/>
<dbReference type="EMBL" id="UFWZ01000001">
    <property type="protein sequence ID" value="SUY47372.1"/>
    <property type="molecule type" value="Genomic_DNA"/>
</dbReference>
<dbReference type="InterPro" id="IPR043130">
    <property type="entry name" value="CDP-OH_PTrfase_TM_dom"/>
</dbReference>
<gene>
    <name evidence="4" type="primary">ynjF</name>
    <name evidence="4" type="ORF">NCTC9836_01703</name>
</gene>
<dbReference type="Proteomes" id="UP000254664">
    <property type="component" value="Unassembled WGS sequence"/>
</dbReference>
<organism evidence="4 5">
    <name type="scientific">Clostridium putrefaciens</name>
    <dbReference type="NCBI Taxonomy" id="99675"/>
    <lineage>
        <taxon>Bacteria</taxon>
        <taxon>Bacillati</taxon>
        <taxon>Bacillota</taxon>
        <taxon>Clostridia</taxon>
        <taxon>Eubacteriales</taxon>
        <taxon>Clostridiaceae</taxon>
        <taxon>Clostridium</taxon>
    </lineage>
</organism>
<accession>A0A381JAG7</accession>
<evidence type="ECO:0000313" key="5">
    <source>
        <dbReference type="Proteomes" id="UP000254664"/>
    </source>
</evidence>
<evidence type="ECO:0000313" key="4">
    <source>
        <dbReference type="EMBL" id="SUY47372.1"/>
    </source>
</evidence>
<evidence type="ECO:0000256" key="3">
    <source>
        <dbReference type="SAM" id="Phobius"/>
    </source>
</evidence>
<comment type="similarity">
    <text evidence="2">Belongs to the CDP-alcohol phosphatidyltransferase class-I family.</text>
</comment>
<dbReference type="Pfam" id="PF01066">
    <property type="entry name" value="CDP-OH_P_transf"/>
    <property type="match status" value="1"/>
</dbReference>
<keyword evidence="3" id="KW-0812">Transmembrane</keyword>